<dbReference type="EC" id="2.7.11.1" evidence="3"/>
<dbReference type="PANTHER" id="PTHR42851">
    <property type="entry name" value="ALDOLASE-RELATED"/>
    <property type="match status" value="1"/>
</dbReference>
<evidence type="ECO:0000313" key="3">
    <source>
        <dbReference type="EMBL" id="PKA51902.1"/>
    </source>
</evidence>
<dbReference type="InterPro" id="IPR000313">
    <property type="entry name" value="PWWP_dom"/>
</dbReference>
<gene>
    <name evidence="3" type="primary">ATM</name>
    <name evidence="3" type="ORF">AXF42_Ash008131</name>
</gene>
<dbReference type="CDD" id="cd05162">
    <property type="entry name" value="PWWP"/>
    <property type="match status" value="1"/>
</dbReference>
<feature type="compositionally biased region" description="Basic and acidic residues" evidence="1">
    <location>
        <begin position="1344"/>
        <end position="1355"/>
    </location>
</feature>
<dbReference type="PANTHER" id="PTHR42851:SF4">
    <property type="entry name" value="PWWP DOMAIN-CONTAINING PROTEIN"/>
    <property type="match status" value="1"/>
</dbReference>
<feature type="region of interest" description="Disordered" evidence="1">
    <location>
        <begin position="2156"/>
        <end position="2193"/>
    </location>
</feature>
<feature type="region of interest" description="Disordered" evidence="1">
    <location>
        <begin position="2117"/>
        <end position="2138"/>
    </location>
</feature>
<dbReference type="OrthoDB" id="62853at2759"/>
<dbReference type="SMART" id="SM00293">
    <property type="entry name" value="PWWP"/>
    <property type="match status" value="1"/>
</dbReference>
<feature type="compositionally biased region" description="Acidic residues" evidence="1">
    <location>
        <begin position="44"/>
        <end position="53"/>
    </location>
</feature>
<protein>
    <submittedName>
        <fullName evidence="3">Serine/threonine-protein kinase ATM</fullName>
        <ecNumber evidence="3">2.7.11.1</ecNumber>
    </submittedName>
</protein>
<evidence type="ECO:0000256" key="1">
    <source>
        <dbReference type="SAM" id="MobiDB-lite"/>
    </source>
</evidence>
<dbReference type="GO" id="GO:0004674">
    <property type="term" value="F:protein serine/threonine kinase activity"/>
    <property type="evidence" value="ECO:0007669"/>
    <property type="project" value="UniProtKB-EC"/>
</dbReference>
<dbReference type="Gene3D" id="2.30.30.140">
    <property type="match status" value="1"/>
</dbReference>
<sequence>MSSGAAEAGEFDLNRDSEAAVDQLGGGSEKGLEDASVNSGGELIVEEEEESMTDCEREEGGGVADREDELLGNKIVGGGSAHRGATAENSEMNEMERGNLVGVVESRDGNLLEVGVREKGSSEQDVVSAKGYESAEVGNQDTGLEGEIADDERRGSDVDANEGSVTASVPVGSSNVADEHFKAEEDTIDPSHIEGAESDTMEKVTIVGDIDSKDEGTTNPTHVEGAGSDTVGNDTLVVSEIGSKGEDTIDPTHLEGAEGHDTLVISEIKGKGEDNIDPTHLEGAESDTVGHDNLIVSKMGSKSKDTNDPTHFEGAGSDTVVHDTLVVSEINSKDEDNIDPTHLECSRIDTVGHDTIVVSEIGSKDKNNIDPTHLNGAGGDTVGLDTIVVSEIGSKGEDNIDPTLLEGAGFDTLGDDTLVVSEAGSTGEDTNDPTRLDGAGGDTLGHSTFVSEVGSEGEGTIDPMHLDDCGDDTGGYDNVVCEISKEHEDTVDLMHLCGAGSVTAGHDTLVVNEVNKCEDAVDPMHVEGSVCDKVEHDTHLVSKIDSEGEDIADLTHPEGAGSDRMEHHTIIREINSKCDDTISPTHVEGAINDTVGYDTRLVGDVNSKCEDKANPTFVEGAGTDAVGHDTFLTGEVDSKCEDAIGYTHGEGTGSDTVGHNILLVTEIDSKDEDAIGYTHGDGAGSATVGHDTLLVTEINSKGFDPRDGVGADQISVSYVGINGGAEVPDIAKLGSEAKNSDCVHVEDKDMSNGAQFNESDDFACDFIEDRFEDAGNDAVTQAAAAAAADPVECVGVKRVEFIVGATGDQSEKGLKNDELCSNATLGKEILIKNGLEELDYIGGDLGAKVREEISDGNQQQEVVSHHNHADVVLRTPEGSEVDLAGGETCIGHDLVMDTEKTEDSTQALSIEKESKLREEDVYVACETVQRADDIAIAEEHMDTVCEMVEGNPVANDDGKEAEMDTKLITGSALLVKKGLESVGNAIETKIVTSEENEDIISGTIQGSAQSMENQTVLSQGVETECQEIQPSDVSATEQELAKRLEGECGLSASGYSEDIGFQSQKSGKDEVFDESDKQIQEQDSSKANSASTIQRATYSLSIEENEGFSISDLVWGKVKSHPWWPGQIIDFSDASELAFKYQKKDHFLVAYFGDKTFAWCEESNLKPFELYFSQMEKQSSSDSFLRGMADILAEVSRRIELGMVCSCIPEDTYTDLKYQKIENAGIRGKTISTAVDVYQVVNFFQPEKLLAYITALAQIPTGGADRLELAVALAQLKAFYHSRGSTELPTFTVGSGLVENDFEVPSTVVKSLEKDDLEQSATLADLFSAKGKSRGRDGSIIKEKLIADNGRKQQADEDLNSSGKKRKDMESDFTDIGISKTKKLDSLADKETKVPTPTSSISFKVGEFISRAATKLTSGQLSRKCHLESSEKRLSKIDDRGIHDMDIDDFLDTPFDSPKPQVDISEDSSSMNEMLSKLYLAAREPMKGYDSLSTVISFVTSFRNSCISSTPIENNNSEKPRAKRGRKKKINPDSASPDMSTPDHMKDSYWSDMIFPENDAVKIPKKRGRKRKKPAAELSPSLMLDPPSDAEIKMHIGAMCPHVKHILAAERPIISVEEKIVDERTPTAVILYFNSPNSLPSETDLIRIFSRYGPLKEADTYIEMKTNSAKVVFKKRVDAEMAFSSAGKFSNFGPSLVSYRLRYLPSRSSLENSVEDENDDASIRSTSFGISADSGTVAASDDKTAEALGGDVSNIERASGTPSGEGAAKVSSDFFLIETNTGIISDRTQVEDMGQECFKISLDEDEDEASMDLDPTECVDRGSEYFVQTQGTGVVSEQMLLESEDQELSYFDLIHSECGAVSGNVHVKAVNQDSSCYLLSSAEALKAADTKESLDPAVEEVKSSDNKQVEAVNQDSSCYLLDSAETIKAADAEESLDPAVEEVKPADNMQVEAVNQDSSGYLIETAETGELAQAIEFEADSKESFDPAAEGAKGSGNMQAETVIPDSSNCILDQAEELAHDVEFESDGQEYLDRAAGEIRTATGFESTREVSSFTPRTEANNLGFQDDNALHQPGLNECSESAPAHAGTGTSAVEDIGQEVSTFDTSVITDEKSLDDKLSNFDQENVDSGKDSGSGAVLTAEEPSVSVAFGEEMSISSDPAEGSDQKVSDSTCVESAGKDSYDPVPSEMSTGFVSGVPDVEIKVQDSSNFDLAKPTLENNTTRADNIVEESCFPAVQEEGASFG</sequence>
<organism evidence="3 4">
    <name type="scientific">Apostasia shenzhenica</name>
    <dbReference type="NCBI Taxonomy" id="1088818"/>
    <lineage>
        <taxon>Eukaryota</taxon>
        <taxon>Viridiplantae</taxon>
        <taxon>Streptophyta</taxon>
        <taxon>Embryophyta</taxon>
        <taxon>Tracheophyta</taxon>
        <taxon>Spermatophyta</taxon>
        <taxon>Magnoliopsida</taxon>
        <taxon>Liliopsida</taxon>
        <taxon>Asparagales</taxon>
        <taxon>Orchidaceae</taxon>
        <taxon>Apostasioideae</taxon>
        <taxon>Apostasia</taxon>
    </lineage>
</organism>
<dbReference type="Pfam" id="PF00855">
    <property type="entry name" value="PWWP"/>
    <property type="match status" value="1"/>
</dbReference>
<dbReference type="STRING" id="1088818.A0A2I0A8P6"/>
<reference evidence="3 4" key="1">
    <citation type="journal article" date="2017" name="Nature">
        <title>The Apostasia genome and the evolution of orchids.</title>
        <authorList>
            <person name="Zhang G.Q."/>
            <person name="Liu K.W."/>
            <person name="Li Z."/>
            <person name="Lohaus R."/>
            <person name="Hsiao Y.Y."/>
            <person name="Niu S.C."/>
            <person name="Wang J.Y."/>
            <person name="Lin Y.C."/>
            <person name="Xu Q."/>
            <person name="Chen L.J."/>
            <person name="Yoshida K."/>
            <person name="Fujiwara S."/>
            <person name="Wang Z.W."/>
            <person name="Zhang Y.Q."/>
            <person name="Mitsuda N."/>
            <person name="Wang M."/>
            <person name="Liu G.H."/>
            <person name="Pecoraro L."/>
            <person name="Huang H.X."/>
            <person name="Xiao X.J."/>
            <person name="Lin M."/>
            <person name="Wu X.Y."/>
            <person name="Wu W.L."/>
            <person name="Chen Y.Y."/>
            <person name="Chang S.B."/>
            <person name="Sakamoto S."/>
            <person name="Ohme-Takagi M."/>
            <person name="Yagi M."/>
            <person name="Zeng S.J."/>
            <person name="Shen C.Y."/>
            <person name="Yeh C.M."/>
            <person name="Luo Y.B."/>
            <person name="Tsai W.C."/>
            <person name="Van de Peer Y."/>
            <person name="Liu Z.J."/>
        </authorList>
    </citation>
    <scope>NUCLEOTIDE SEQUENCE [LARGE SCALE GENOMIC DNA]</scope>
    <source>
        <strain evidence="4">cv. Shenzhen</strain>
        <tissue evidence="3">Stem</tissue>
    </source>
</reference>
<feature type="region of interest" description="Disordered" evidence="1">
    <location>
        <begin position="1"/>
        <end position="95"/>
    </location>
</feature>
<feature type="region of interest" description="Disordered" evidence="1">
    <location>
        <begin position="211"/>
        <end position="233"/>
    </location>
</feature>
<feature type="region of interest" description="Disordered" evidence="1">
    <location>
        <begin position="115"/>
        <end position="171"/>
    </location>
</feature>
<feature type="region of interest" description="Disordered" evidence="1">
    <location>
        <begin position="1059"/>
        <end position="1090"/>
    </location>
</feature>
<keyword evidence="3" id="KW-0418">Kinase</keyword>
<feature type="domain" description="PWWP" evidence="2">
    <location>
        <begin position="1110"/>
        <end position="1171"/>
    </location>
</feature>
<keyword evidence="3" id="KW-0808">Transferase</keyword>
<keyword evidence="4" id="KW-1185">Reference proteome</keyword>
<evidence type="ECO:0000313" key="4">
    <source>
        <dbReference type="Proteomes" id="UP000236161"/>
    </source>
</evidence>
<accession>A0A2I0A8P6</accession>
<proteinExistence type="predicted"/>
<dbReference type="Proteomes" id="UP000236161">
    <property type="component" value="Unassembled WGS sequence"/>
</dbReference>
<evidence type="ECO:0000259" key="2">
    <source>
        <dbReference type="PROSITE" id="PS50812"/>
    </source>
</evidence>
<dbReference type="EMBL" id="KZ452012">
    <property type="protein sequence ID" value="PKA51902.1"/>
    <property type="molecule type" value="Genomic_DNA"/>
</dbReference>
<dbReference type="PROSITE" id="PS50812">
    <property type="entry name" value="PWWP"/>
    <property type="match status" value="1"/>
</dbReference>
<name>A0A2I0A8P6_9ASPA</name>
<feature type="region of interest" description="Disordered" evidence="1">
    <location>
        <begin position="1509"/>
        <end position="1549"/>
    </location>
</feature>
<feature type="compositionally biased region" description="Basic and acidic residues" evidence="1">
    <location>
        <begin position="1066"/>
        <end position="1084"/>
    </location>
</feature>
<dbReference type="InterPro" id="IPR053063">
    <property type="entry name" value="PWWP_domain_containing_PDP"/>
</dbReference>
<dbReference type="SUPFAM" id="SSF63748">
    <property type="entry name" value="Tudor/PWWP/MBT"/>
    <property type="match status" value="1"/>
</dbReference>
<feature type="region of interest" description="Disordered" evidence="1">
    <location>
        <begin position="1344"/>
        <end position="1372"/>
    </location>
</feature>
<feature type="region of interest" description="Disordered" evidence="1">
    <location>
        <begin position="423"/>
        <end position="442"/>
    </location>
</feature>